<accession>A0A0C3CJM8</accession>
<keyword evidence="5" id="KW-1185">Reference proteome</keyword>
<evidence type="ECO:0000256" key="2">
    <source>
        <dbReference type="SAM" id="Phobius"/>
    </source>
</evidence>
<reference evidence="5" key="2">
    <citation type="submission" date="2015-01" db="EMBL/GenBank/DDBJ databases">
        <title>Evolutionary Origins and Diversification of the Mycorrhizal Mutualists.</title>
        <authorList>
            <consortium name="DOE Joint Genome Institute"/>
            <consortium name="Mycorrhizal Genomics Consortium"/>
            <person name="Kohler A."/>
            <person name="Kuo A."/>
            <person name="Nagy L.G."/>
            <person name="Floudas D."/>
            <person name="Copeland A."/>
            <person name="Barry K.W."/>
            <person name="Cichocki N."/>
            <person name="Veneault-Fourrey C."/>
            <person name="LaButti K."/>
            <person name="Lindquist E.A."/>
            <person name="Lipzen A."/>
            <person name="Lundell T."/>
            <person name="Morin E."/>
            <person name="Murat C."/>
            <person name="Riley R."/>
            <person name="Ohm R."/>
            <person name="Sun H."/>
            <person name="Tunlid A."/>
            <person name="Henrissat B."/>
            <person name="Grigoriev I.V."/>
            <person name="Hibbett D.S."/>
            <person name="Martin F."/>
        </authorList>
    </citation>
    <scope>NUCLEOTIDE SEQUENCE [LARGE SCALE GENOMIC DNA]</scope>
    <source>
        <strain evidence="5">h7</strain>
    </source>
</reference>
<dbReference type="Pfam" id="PF03168">
    <property type="entry name" value="LEA_2"/>
    <property type="match status" value="1"/>
</dbReference>
<dbReference type="SUPFAM" id="SSF117070">
    <property type="entry name" value="LEA14-like"/>
    <property type="match status" value="1"/>
</dbReference>
<feature type="region of interest" description="Disordered" evidence="1">
    <location>
        <begin position="116"/>
        <end position="135"/>
    </location>
</feature>
<dbReference type="InterPro" id="IPR004864">
    <property type="entry name" value="LEA_2"/>
</dbReference>
<feature type="domain" description="Late embryogenesis abundant protein LEA-2 subgroup" evidence="3">
    <location>
        <begin position="219"/>
        <end position="307"/>
    </location>
</feature>
<dbReference type="STRING" id="686832.A0A0C3CJM8"/>
<keyword evidence="2" id="KW-0812">Transmembrane</keyword>
<dbReference type="EMBL" id="KN831768">
    <property type="protein sequence ID" value="KIM48925.1"/>
    <property type="molecule type" value="Genomic_DNA"/>
</dbReference>
<feature type="compositionally biased region" description="Polar residues" evidence="1">
    <location>
        <begin position="17"/>
        <end position="39"/>
    </location>
</feature>
<evidence type="ECO:0000313" key="4">
    <source>
        <dbReference type="EMBL" id="KIM48925.1"/>
    </source>
</evidence>
<dbReference type="OrthoDB" id="20273at2759"/>
<gene>
    <name evidence="4" type="ORF">M413DRAFT_438101</name>
</gene>
<feature type="region of interest" description="Disordered" evidence="1">
    <location>
        <begin position="1"/>
        <end position="105"/>
    </location>
</feature>
<dbReference type="HOGENOM" id="CLU_061023_0_0_1"/>
<dbReference type="Gene3D" id="2.60.40.1820">
    <property type="match status" value="1"/>
</dbReference>
<keyword evidence="2" id="KW-1133">Transmembrane helix</keyword>
<evidence type="ECO:0000259" key="3">
    <source>
        <dbReference type="Pfam" id="PF03168"/>
    </source>
</evidence>
<evidence type="ECO:0000256" key="1">
    <source>
        <dbReference type="SAM" id="MobiDB-lite"/>
    </source>
</evidence>
<protein>
    <recommendedName>
        <fullName evidence="3">Late embryogenesis abundant protein LEA-2 subgroup domain-containing protein</fullName>
    </recommendedName>
</protein>
<evidence type="ECO:0000313" key="5">
    <source>
        <dbReference type="Proteomes" id="UP000053424"/>
    </source>
</evidence>
<reference evidence="4 5" key="1">
    <citation type="submission" date="2014-04" db="EMBL/GenBank/DDBJ databases">
        <authorList>
            <consortium name="DOE Joint Genome Institute"/>
            <person name="Kuo A."/>
            <person name="Gay G."/>
            <person name="Dore J."/>
            <person name="Kohler A."/>
            <person name="Nagy L.G."/>
            <person name="Floudas D."/>
            <person name="Copeland A."/>
            <person name="Barry K.W."/>
            <person name="Cichocki N."/>
            <person name="Veneault-Fourrey C."/>
            <person name="LaButti K."/>
            <person name="Lindquist E.A."/>
            <person name="Lipzen A."/>
            <person name="Lundell T."/>
            <person name="Morin E."/>
            <person name="Murat C."/>
            <person name="Sun H."/>
            <person name="Tunlid A."/>
            <person name="Henrissat B."/>
            <person name="Grigoriev I.V."/>
            <person name="Hibbett D.S."/>
            <person name="Martin F."/>
            <person name="Nordberg H.P."/>
            <person name="Cantor M.N."/>
            <person name="Hua S.X."/>
        </authorList>
    </citation>
    <scope>NUCLEOTIDE SEQUENCE [LARGE SCALE GENOMIC DNA]</scope>
    <source>
        <strain evidence="5">h7</strain>
    </source>
</reference>
<dbReference type="AlphaFoldDB" id="A0A0C3CJM8"/>
<dbReference type="Proteomes" id="UP000053424">
    <property type="component" value="Unassembled WGS sequence"/>
</dbReference>
<proteinExistence type="predicted"/>
<feature type="compositionally biased region" description="Polar residues" evidence="1">
    <location>
        <begin position="87"/>
        <end position="97"/>
    </location>
</feature>
<keyword evidence="2" id="KW-0472">Membrane</keyword>
<name>A0A0C3CJM8_HEBCY</name>
<feature type="transmembrane region" description="Helical" evidence="2">
    <location>
        <begin position="161"/>
        <end position="184"/>
    </location>
</feature>
<sequence>MSYRDPYSGHYAAGSSGRYQNNQPQYPDSNSYPPHQTYDNMGGDEYRPYDSNPQSYRDERQPEDYQPDYSYGDNQNNYNNYPPPQRGLTQKSTTSGLSKKHKPSVAVVPVRKQESGFEQGEFTPTPRTRKSRTARSLREYRYDHQGNLWTKGGRGRCAGRVCCCTLMTTVFLIVSIVLALALWVRPPSIQIGSVETMTENGTTIQQMTDGVKINLGVDISVANPNYFSVDFKKIQAEIFYPINNTPIGGGYASDIIFKSTSQTNFTFPFSLTYNSTVDSGGQVILDLATKCGIGGGTKTNINVNYKITLGIRILLVTISPVISNQFNFPCPLQASDISKFLGGNT</sequence>
<organism evidence="4 5">
    <name type="scientific">Hebeloma cylindrosporum</name>
    <dbReference type="NCBI Taxonomy" id="76867"/>
    <lineage>
        <taxon>Eukaryota</taxon>
        <taxon>Fungi</taxon>
        <taxon>Dikarya</taxon>
        <taxon>Basidiomycota</taxon>
        <taxon>Agaricomycotina</taxon>
        <taxon>Agaricomycetes</taxon>
        <taxon>Agaricomycetidae</taxon>
        <taxon>Agaricales</taxon>
        <taxon>Agaricineae</taxon>
        <taxon>Hymenogastraceae</taxon>
        <taxon>Hebeloma</taxon>
    </lineage>
</organism>